<organism evidence="1 2">
    <name type="scientific">Nitrosomonas supralitoralis</name>
    <dbReference type="NCBI Taxonomy" id="2116706"/>
    <lineage>
        <taxon>Bacteria</taxon>
        <taxon>Pseudomonadati</taxon>
        <taxon>Pseudomonadota</taxon>
        <taxon>Betaproteobacteria</taxon>
        <taxon>Nitrosomonadales</taxon>
        <taxon>Nitrosomonadaceae</taxon>
        <taxon>Nitrosomonas</taxon>
    </lineage>
</organism>
<protein>
    <submittedName>
        <fullName evidence="1">Uncharacterized protein</fullName>
    </submittedName>
</protein>
<dbReference type="AlphaFoldDB" id="A0A2P7NSR2"/>
<name>A0A2P7NSR2_9PROT</name>
<keyword evidence="2" id="KW-1185">Reference proteome</keyword>
<gene>
    <name evidence="1" type="ORF">C7H79_13305</name>
</gene>
<accession>A0A2P7NSR2</accession>
<dbReference type="Proteomes" id="UP000241912">
    <property type="component" value="Unassembled WGS sequence"/>
</dbReference>
<evidence type="ECO:0000313" key="1">
    <source>
        <dbReference type="EMBL" id="PSJ16479.1"/>
    </source>
</evidence>
<comment type="caution">
    <text evidence="1">The sequence shown here is derived from an EMBL/GenBank/DDBJ whole genome shotgun (WGS) entry which is preliminary data.</text>
</comment>
<dbReference type="EMBL" id="PXXU01000049">
    <property type="protein sequence ID" value="PSJ16479.1"/>
    <property type="molecule type" value="Genomic_DNA"/>
</dbReference>
<reference evidence="1 2" key="1">
    <citation type="submission" date="2018-03" db="EMBL/GenBank/DDBJ databases">
        <title>Draft genome of Nitrosomonas supralitoralis APG5.</title>
        <authorList>
            <person name="Urakawa H."/>
            <person name="Lopez J.V."/>
        </authorList>
    </citation>
    <scope>NUCLEOTIDE SEQUENCE [LARGE SCALE GENOMIC DNA]</scope>
    <source>
        <strain evidence="1 2">APG5</strain>
    </source>
</reference>
<proteinExistence type="predicted"/>
<evidence type="ECO:0000313" key="2">
    <source>
        <dbReference type="Proteomes" id="UP000241912"/>
    </source>
</evidence>
<sequence>MTFKYKIMKRINREKDGNFSVNLSQNEIITLVSGYIPYIIFERDPEIPEGEFLWINYVPNEDDIIPPVIDAFPCRILSYVSFVKPIYILTLSPDEFSIDFMEMIAEFKEKMEKSNEFVRSNISLPHAVLGLVNKKKTKTV</sequence>